<dbReference type="FunFam" id="1.25.40.10:FF:001393">
    <property type="entry name" value="Pentatricopeptide repeat-containing protein chloroplastic"/>
    <property type="match status" value="1"/>
</dbReference>
<dbReference type="InterPro" id="IPR002885">
    <property type="entry name" value="PPR_rpt"/>
</dbReference>
<feature type="repeat" description="PPR" evidence="2">
    <location>
        <begin position="758"/>
        <end position="792"/>
    </location>
</feature>
<dbReference type="GO" id="GO:0009507">
    <property type="term" value="C:chloroplast"/>
    <property type="evidence" value="ECO:0007669"/>
    <property type="project" value="TreeGrafter"/>
</dbReference>
<dbReference type="InterPro" id="IPR011990">
    <property type="entry name" value="TPR-like_helical_dom_sf"/>
</dbReference>
<evidence type="ECO:0000256" key="3">
    <source>
        <dbReference type="SAM" id="MobiDB-lite"/>
    </source>
</evidence>
<evidence type="ECO:0000256" key="2">
    <source>
        <dbReference type="PROSITE-ProRule" id="PRU00708"/>
    </source>
</evidence>
<feature type="repeat" description="PPR" evidence="2">
    <location>
        <begin position="210"/>
        <end position="244"/>
    </location>
</feature>
<name>A0A6N2N755_SALVM</name>
<proteinExistence type="predicted"/>
<dbReference type="InterPro" id="IPR044645">
    <property type="entry name" value="DG1/EMB2279-like"/>
</dbReference>
<feature type="region of interest" description="Disordered" evidence="3">
    <location>
        <begin position="656"/>
        <end position="676"/>
    </location>
</feature>
<dbReference type="AlphaFoldDB" id="A0A6N2N755"/>
<evidence type="ECO:0000313" key="4">
    <source>
        <dbReference type="EMBL" id="VFU61672.1"/>
    </source>
</evidence>
<accession>A0A6N2N755</accession>
<feature type="repeat" description="PPR" evidence="2">
    <location>
        <begin position="711"/>
        <end position="745"/>
    </location>
</feature>
<dbReference type="NCBIfam" id="TIGR00756">
    <property type="entry name" value="PPR"/>
    <property type="match status" value="7"/>
</dbReference>
<organism evidence="4">
    <name type="scientific">Salix viminalis</name>
    <name type="common">Common osier</name>
    <name type="synonym">Basket willow</name>
    <dbReference type="NCBI Taxonomy" id="40686"/>
    <lineage>
        <taxon>Eukaryota</taxon>
        <taxon>Viridiplantae</taxon>
        <taxon>Streptophyta</taxon>
        <taxon>Embryophyta</taxon>
        <taxon>Tracheophyta</taxon>
        <taxon>Spermatophyta</taxon>
        <taxon>Magnoliopsida</taxon>
        <taxon>eudicotyledons</taxon>
        <taxon>Gunneridae</taxon>
        <taxon>Pentapetalae</taxon>
        <taxon>rosids</taxon>
        <taxon>fabids</taxon>
        <taxon>Malpighiales</taxon>
        <taxon>Salicaceae</taxon>
        <taxon>Saliceae</taxon>
        <taxon>Salix</taxon>
    </lineage>
</organism>
<dbReference type="PANTHER" id="PTHR46935:SF1">
    <property type="entry name" value="OS01G0674700 PROTEIN"/>
    <property type="match status" value="1"/>
</dbReference>
<dbReference type="Gene3D" id="1.25.40.10">
    <property type="entry name" value="Tetratricopeptide repeat domain"/>
    <property type="match status" value="4"/>
</dbReference>
<feature type="repeat" description="PPR" evidence="2">
    <location>
        <begin position="361"/>
        <end position="395"/>
    </location>
</feature>
<dbReference type="PANTHER" id="PTHR46935">
    <property type="entry name" value="OS01G0674700 PROTEIN"/>
    <property type="match status" value="1"/>
</dbReference>
<dbReference type="SUPFAM" id="SSF48452">
    <property type="entry name" value="TPR-like"/>
    <property type="match status" value="1"/>
</dbReference>
<dbReference type="PROSITE" id="PS51375">
    <property type="entry name" value="PPR"/>
    <property type="match status" value="6"/>
</dbReference>
<dbReference type="Pfam" id="PF13041">
    <property type="entry name" value="PPR_2"/>
    <property type="match status" value="1"/>
</dbReference>
<dbReference type="Pfam" id="PF01535">
    <property type="entry name" value="PPR"/>
    <property type="match status" value="5"/>
</dbReference>
<sequence>MPEWMFSKAMRSARVKFTDHSVLRIIQILGKLGNWRRVLQVIEWLNIRERYKSNRLRHVYTTALHVLGKAKRPVEALNLFRAMQQEMCLYPDLVAYHSIAVTLGQAGYMKELFDVIENMQSPPKKFKSGALGKRDLGLEPDTVVFNAVLNACVRRKQWEGAFWVLQQMKEKGLQPSTATYGLVMEVMLACGKYNLVHEFFKKVQKSSIPNALVYKVLVNTFWREGKTEEAVLAVKDMERRGIVGSAALYYDLARCLCTSGRCQEALDLIEKICKVANKPLVVTYTGLIQACLDSGNIQNAVYIFNQMRNFCPPNLVTCNIMLKACVEHGLFEEANELFNKMLDDGNHISRRSDYKFRVIPDSYTFNTMLDASIAENRWDDFEYVYQKMLHHGFHFNANRHLRMVLDASRAGKGEALEMTWKHLAQEDRIPPPPLVKERFCMMLEKEDIDSALACITPNSAGESQAFCRSAWLSLFEEKAKRFGKDTLIRLMHEARVVAARSNSPNPVLQNLLISCCDYNRPRVKRKINLHLLIACRFGIKTQGIGFTNLIFLAAILLLYVFWRSPTPDMEQFATWLRVSAPQEQEQIRFDASQYEFFGKNVAEHGLEDFDESMHDAPADEPGTEPDTSVEYEIIRDSEGKTQAINVTAPGGRLLKDSRKLGPGKLSITGSSSSSSRRSMSFFSSHTSSFSNDLRPVNSYTGNIMRNFCPPNLVTCNIMLKACVEHGLFEEANELFNKMLDDGNHISRRSDYKFRVIPDSYTFNTMLDASIAENRWDDFEYVYQKMLHHGFHFNANRHLRMVLDASRAGKGEALEMTWKHLAQEDRIPPPPLVKERFCMMLEKEDIDSALACITPNSAGESQAFCRSAWLSLFEEKAKRFGKDTLIRLMHEARVVAARSNSPNPVLQNLLISCCDYNRPRVKVPGFNQT</sequence>
<feature type="repeat" description="PPR" evidence="2">
    <location>
        <begin position="141"/>
        <end position="175"/>
    </location>
</feature>
<dbReference type="FunFam" id="1.25.40.10:FF:000363">
    <property type="entry name" value="Pentatricopeptide repeat-containing protein"/>
    <property type="match status" value="1"/>
</dbReference>
<protein>
    <recommendedName>
        <fullName evidence="5">Pentacotripeptide-repeat region of PRORP domain-containing protein</fullName>
    </recommendedName>
</protein>
<feature type="repeat" description="PPR" evidence="2">
    <location>
        <begin position="314"/>
        <end position="348"/>
    </location>
</feature>
<dbReference type="GO" id="GO:0009658">
    <property type="term" value="P:chloroplast organization"/>
    <property type="evidence" value="ECO:0007669"/>
    <property type="project" value="InterPro"/>
</dbReference>
<evidence type="ECO:0000256" key="1">
    <source>
        <dbReference type="ARBA" id="ARBA00022737"/>
    </source>
</evidence>
<reference evidence="4" key="1">
    <citation type="submission" date="2019-03" db="EMBL/GenBank/DDBJ databases">
        <authorList>
            <person name="Mank J."/>
            <person name="Almeida P."/>
        </authorList>
    </citation>
    <scope>NUCLEOTIDE SEQUENCE</scope>
    <source>
        <strain evidence="4">78183</strain>
    </source>
</reference>
<dbReference type="EMBL" id="CAADRP010002129">
    <property type="protein sequence ID" value="VFU61672.1"/>
    <property type="molecule type" value="Genomic_DNA"/>
</dbReference>
<keyword evidence="1" id="KW-0677">Repeat</keyword>
<evidence type="ECO:0008006" key="5">
    <source>
        <dbReference type="Google" id="ProtNLM"/>
    </source>
</evidence>
<gene>
    <name evidence="4" type="ORF">SVIM_LOCUS461978</name>
</gene>
<dbReference type="Pfam" id="PF13812">
    <property type="entry name" value="PPR_3"/>
    <property type="match status" value="1"/>
</dbReference>